<sequence length="232" mass="24982">MPTARHLTACCALSLFASCASAQMRAGEWVSYRDAYRAMVVFEKYGGPKTYLQSQLQVAPQDRTASVDTLQLTLAGKTNQVNLPLDPLGRTAFPLLKAAYDENVALVLSRKIGAFTVRPRISIALQADGAYEEAELRTACEQALGFARYGDGSLRNRHCGGVRFVFAKRAGEAGVRLQRADGSDVALAVAGAAAFQGDMDDTFPTVSYRFGGAERVQLITANPPLAIVPLFE</sequence>
<keyword evidence="3" id="KW-1185">Reference proteome</keyword>
<comment type="caution">
    <text evidence="2">The sequence shown here is derived from an EMBL/GenBank/DDBJ whole genome shotgun (WGS) entry which is preliminary data.</text>
</comment>
<evidence type="ECO:0000313" key="2">
    <source>
        <dbReference type="EMBL" id="MFC5462429.1"/>
    </source>
</evidence>
<evidence type="ECO:0008006" key="4">
    <source>
        <dbReference type="Google" id="ProtNLM"/>
    </source>
</evidence>
<evidence type="ECO:0000313" key="3">
    <source>
        <dbReference type="Proteomes" id="UP001596050"/>
    </source>
</evidence>
<dbReference type="PROSITE" id="PS51257">
    <property type="entry name" value="PROKAR_LIPOPROTEIN"/>
    <property type="match status" value="1"/>
</dbReference>
<reference evidence="3" key="1">
    <citation type="journal article" date="2019" name="Int. J. Syst. Evol. Microbiol.">
        <title>The Global Catalogue of Microorganisms (GCM) 10K type strain sequencing project: providing services to taxonomists for standard genome sequencing and annotation.</title>
        <authorList>
            <consortium name="The Broad Institute Genomics Platform"/>
            <consortium name="The Broad Institute Genome Sequencing Center for Infectious Disease"/>
            <person name="Wu L."/>
            <person name="Ma J."/>
        </authorList>
    </citation>
    <scope>NUCLEOTIDE SEQUENCE [LARGE SCALE GENOMIC DNA]</scope>
    <source>
        <strain evidence="3">KACC 12649</strain>
    </source>
</reference>
<dbReference type="Proteomes" id="UP001596050">
    <property type="component" value="Unassembled WGS sequence"/>
</dbReference>
<accession>A0ABW0L9N8</accession>
<protein>
    <recommendedName>
        <fullName evidence="4">DUF2987 domain-containing protein</fullName>
    </recommendedName>
</protein>
<organism evidence="2 3">
    <name type="scientific">Massilia niabensis</name>
    <dbReference type="NCBI Taxonomy" id="544910"/>
    <lineage>
        <taxon>Bacteria</taxon>
        <taxon>Pseudomonadati</taxon>
        <taxon>Pseudomonadota</taxon>
        <taxon>Betaproteobacteria</taxon>
        <taxon>Burkholderiales</taxon>
        <taxon>Oxalobacteraceae</taxon>
        <taxon>Telluria group</taxon>
        <taxon>Massilia</taxon>
    </lineage>
</organism>
<evidence type="ECO:0000256" key="1">
    <source>
        <dbReference type="SAM" id="SignalP"/>
    </source>
</evidence>
<feature type="signal peptide" evidence="1">
    <location>
        <begin position="1"/>
        <end position="22"/>
    </location>
</feature>
<keyword evidence="1" id="KW-0732">Signal</keyword>
<gene>
    <name evidence="2" type="ORF">ACFPN5_21710</name>
</gene>
<name>A0ABW0L9N8_9BURK</name>
<proteinExistence type="predicted"/>
<feature type="chain" id="PRO_5046281115" description="DUF2987 domain-containing protein" evidence="1">
    <location>
        <begin position="23"/>
        <end position="232"/>
    </location>
</feature>
<dbReference type="EMBL" id="JBHSMU010000016">
    <property type="protein sequence ID" value="MFC5462429.1"/>
    <property type="molecule type" value="Genomic_DNA"/>
</dbReference>
<dbReference type="RefSeq" id="WP_379785916.1">
    <property type="nucleotide sequence ID" value="NZ_JBHSMU010000016.1"/>
</dbReference>